<gene>
    <name evidence="3" type="ORF">EKJ_08450</name>
</gene>
<dbReference type="Proteomes" id="UP000290057">
    <property type="component" value="Chromosome"/>
</dbReference>
<dbReference type="SUPFAM" id="SSF55073">
    <property type="entry name" value="Nucleotide cyclase"/>
    <property type="match status" value="1"/>
</dbReference>
<dbReference type="InterPro" id="IPR007890">
    <property type="entry name" value="CHASE2"/>
</dbReference>
<evidence type="ECO:0000313" key="3">
    <source>
        <dbReference type="EMBL" id="BBI19998.1"/>
    </source>
</evidence>
<dbReference type="Pfam" id="PF05226">
    <property type="entry name" value="CHASE2"/>
    <property type="match status" value="1"/>
</dbReference>
<dbReference type="PROSITE" id="PS50125">
    <property type="entry name" value="GUANYLATE_CYCLASE_2"/>
    <property type="match status" value="1"/>
</dbReference>
<dbReference type="RefSeq" id="WP_130586027.1">
    <property type="nucleotide sequence ID" value="NZ_AP019389.1"/>
</dbReference>
<dbReference type="GO" id="GO:0004016">
    <property type="term" value="F:adenylate cyclase activity"/>
    <property type="evidence" value="ECO:0007669"/>
    <property type="project" value="UniProtKB-ARBA"/>
</dbReference>
<evidence type="ECO:0000313" key="4">
    <source>
        <dbReference type="Proteomes" id="UP000290057"/>
    </source>
</evidence>
<keyword evidence="1" id="KW-0472">Membrane</keyword>
<dbReference type="InterPro" id="IPR050697">
    <property type="entry name" value="Adenylyl/Guanylyl_Cyclase_3/4"/>
</dbReference>
<accession>A0A3T1CGE1</accession>
<protein>
    <recommendedName>
        <fullName evidence="2">Guanylate cyclase domain-containing protein</fullName>
    </recommendedName>
</protein>
<dbReference type="PANTHER" id="PTHR43081:SF1">
    <property type="entry name" value="ADENYLATE CYCLASE, TERMINAL-DIFFERENTIATION SPECIFIC"/>
    <property type="match status" value="1"/>
</dbReference>
<dbReference type="InterPro" id="IPR029787">
    <property type="entry name" value="Nucleotide_cyclase"/>
</dbReference>
<feature type="transmembrane region" description="Helical" evidence="1">
    <location>
        <begin position="364"/>
        <end position="382"/>
    </location>
</feature>
<dbReference type="GO" id="GO:0006171">
    <property type="term" value="P:cAMP biosynthetic process"/>
    <property type="evidence" value="ECO:0007669"/>
    <property type="project" value="TreeGrafter"/>
</dbReference>
<dbReference type="Pfam" id="PF00211">
    <property type="entry name" value="Guanylate_cyc"/>
    <property type="match status" value="1"/>
</dbReference>
<feature type="transmembrane region" description="Helical" evidence="1">
    <location>
        <begin position="25"/>
        <end position="43"/>
    </location>
</feature>
<dbReference type="CDD" id="cd07302">
    <property type="entry name" value="CHD"/>
    <property type="match status" value="1"/>
</dbReference>
<dbReference type="PANTHER" id="PTHR43081">
    <property type="entry name" value="ADENYLATE CYCLASE, TERMINAL-DIFFERENTIATION SPECIFIC-RELATED"/>
    <property type="match status" value="1"/>
</dbReference>
<reference evidence="3 4" key="1">
    <citation type="submission" date="2019-01" db="EMBL/GenBank/DDBJ databases">
        <title>Complete genome sequence of Erythrobacter flavus KJ5.</title>
        <authorList>
            <person name="Kanesaki Y."/>
            <person name="Brotosudarmo T."/>
            <person name="Moriuchi R."/>
            <person name="Awai K."/>
        </authorList>
    </citation>
    <scope>NUCLEOTIDE SEQUENCE [LARGE SCALE GENOMIC DNA]</scope>
    <source>
        <strain evidence="3 4">KJ5</strain>
    </source>
</reference>
<dbReference type="SMART" id="SM00044">
    <property type="entry name" value="CYCc"/>
    <property type="match status" value="1"/>
</dbReference>
<sequence>MSEDRDDNLLLRGWRNVREAGPRRLALTALLVLLALLIARFSWDIPWQAIPQALRTQGAEQTDMKTPGTGDAERALYDLRSSLLADRIEQDDRITMVVYDDQTLINARKRSPLDRGMLARALRIIDDMEPKAIGLDILFDQPQDEDAELIATLRAMQTPTLVGYANFATNQADIVYDQQVYLEEFLAQLEGSNARPASIRLDNTHGVTRKWPSIEPDLPPVLGRAMLREAGEADSAFPGYEGSLRYRHPAFENEPMYGRLQIDNFLDPVLMEIPEVRAMLREQIEGRYVLVGGDIIDYDRVQTTLSSVIGENPAGLRVHADMIAQMLDGERRRPLSGAMLWAMALLVVATAVLTGLLEWSGWRIYTLVVGQFALFIGLPFLLEWRGVETLGVPAAGWLLGWIVAFTAVVSAARASGAVQRNFAQGALGKYLPREMAQEILDNPQLLALHGEKKELFVLFSDLEGFTKMSHAIEPEMVAKLLNRYLDMLSDVVLEHGGVIDKFVGDAVVAFWGAPIARPDDGERAARAGYALWRAGEAFREEVAAMDATLPKIGKTRVGLHYGEAVVGNFGGENRIQYTALGDSMNTAARLEAANKALESSVMASREFADRSGMEWWRPMGAVVLRGRAKPVELMEPAPDFPAPDRQRLADAYKAARNGDAKAIDIVRDVSARHPHDAALKNLLYRMQNLGDGGAYVLG</sequence>
<proteinExistence type="predicted"/>
<keyword evidence="1" id="KW-1133">Transmembrane helix</keyword>
<keyword evidence="4" id="KW-1185">Reference proteome</keyword>
<dbReference type="InterPro" id="IPR001054">
    <property type="entry name" value="A/G_cyclase"/>
</dbReference>
<keyword evidence="1" id="KW-0812">Transmembrane</keyword>
<name>A0A3T1CGE1_9SPHN</name>
<dbReference type="GO" id="GO:0035556">
    <property type="term" value="P:intracellular signal transduction"/>
    <property type="evidence" value="ECO:0007669"/>
    <property type="project" value="InterPro"/>
</dbReference>
<dbReference type="Gene3D" id="3.30.70.1230">
    <property type="entry name" value="Nucleotide cyclase"/>
    <property type="match status" value="1"/>
</dbReference>
<evidence type="ECO:0000259" key="2">
    <source>
        <dbReference type="PROSITE" id="PS50125"/>
    </source>
</evidence>
<feature type="transmembrane region" description="Helical" evidence="1">
    <location>
        <begin position="338"/>
        <end position="357"/>
    </location>
</feature>
<feature type="transmembrane region" description="Helical" evidence="1">
    <location>
        <begin position="394"/>
        <end position="412"/>
    </location>
</feature>
<organism evidence="3 4">
    <name type="scientific">Qipengyuania flava</name>
    <dbReference type="NCBI Taxonomy" id="192812"/>
    <lineage>
        <taxon>Bacteria</taxon>
        <taxon>Pseudomonadati</taxon>
        <taxon>Pseudomonadota</taxon>
        <taxon>Alphaproteobacteria</taxon>
        <taxon>Sphingomonadales</taxon>
        <taxon>Erythrobacteraceae</taxon>
        <taxon>Qipengyuania</taxon>
    </lineage>
</organism>
<feature type="domain" description="Guanylate cyclase" evidence="2">
    <location>
        <begin position="456"/>
        <end position="591"/>
    </location>
</feature>
<dbReference type="AlphaFoldDB" id="A0A3T1CGE1"/>
<evidence type="ECO:0000256" key="1">
    <source>
        <dbReference type="SAM" id="Phobius"/>
    </source>
</evidence>
<dbReference type="EMBL" id="AP019389">
    <property type="protein sequence ID" value="BBI19998.1"/>
    <property type="molecule type" value="Genomic_DNA"/>
</dbReference>
<dbReference type="SMART" id="SM01080">
    <property type="entry name" value="CHASE2"/>
    <property type="match status" value="1"/>
</dbReference>